<evidence type="ECO:0000313" key="1">
    <source>
        <dbReference type="EMBL" id="MDR6785514.1"/>
    </source>
</evidence>
<dbReference type="EMBL" id="JAVDTF010000004">
    <property type="protein sequence ID" value="MDR6785514.1"/>
    <property type="molecule type" value="Genomic_DNA"/>
</dbReference>
<organism evidence="1 2">
    <name type="scientific">Pedobacter africanus</name>
    <dbReference type="NCBI Taxonomy" id="151894"/>
    <lineage>
        <taxon>Bacteria</taxon>
        <taxon>Pseudomonadati</taxon>
        <taxon>Bacteroidota</taxon>
        <taxon>Sphingobacteriia</taxon>
        <taxon>Sphingobacteriales</taxon>
        <taxon>Sphingobacteriaceae</taxon>
        <taxon>Pedobacter</taxon>
    </lineage>
</organism>
<keyword evidence="1" id="KW-0413">Isomerase</keyword>
<proteinExistence type="predicted"/>
<dbReference type="Proteomes" id="UP001246858">
    <property type="component" value="Unassembled WGS sequence"/>
</dbReference>
<comment type="caution">
    <text evidence="1">The sequence shown here is derived from an EMBL/GenBank/DDBJ whole genome shotgun (WGS) entry which is preliminary data.</text>
</comment>
<accession>A0ACC6L1P4</accession>
<gene>
    <name evidence="1" type="ORF">J2X78_004099</name>
</gene>
<keyword evidence="2" id="KW-1185">Reference proteome</keyword>
<reference evidence="1" key="1">
    <citation type="submission" date="2023-07" db="EMBL/GenBank/DDBJ databases">
        <title>Sorghum-associated microbial communities from plants grown in Nebraska, USA.</title>
        <authorList>
            <person name="Schachtman D."/>
        </authorList>
    </citation>
    <scope>NUCLEOTIDE SEQUENCE</scope>
    <source>
        <strain evidence="1">2697</strain>
    </source>
</reference>
<evidence type="ECO:0000313" key="2">
    <source>
        <dbReference type="Proteomes" id="UP001246858"/>
    </source>
</evidence>
<protein>
    <submittedName>
        <fullName evidence="1">Thiol-disulfide isomerase/thioredoxin</fullName>
    </submittedName>
</protein>
<name>A0ACC6L1P4_9SPHI</name>
<sequence>MKLKKIGSTVLLGLTIISTFAQLPVQITGNLNKKRITAVKLFKVQGKLEEIASSTPNADGKFGFAFYPETEGLYVVGTGNINSPSDNYTFYFRGGERLSLTINDNNYELQGNTNSKENVVMAKWFKLTEPLYQKSINFSRGESSTFIDYFPQLEEIAGQSKTFLKGKATGNAKFDRYMSEIIGWDLANYASNYINTPRSAHPDISEFSPYYDGLKVQNLTKSAAQLYAYPWGYRVLESTMMIAMRQKKMSFTPGIEGVRQSLSLISNDTLKGDFVLNRMESLKNYADYTAYAAAFGQYFLTDKLKKKHIEIAAALATLKPGDAGFNFSYPDKNGKMVSMADLRGKVLLVDVWATWCGPCKKEIPHLKKLEEEMKGTDVQIISLSTDAPQDKDKWLKMIKDENLGGMQLYAGSGNDFSKYYKVNTIPRFLVFDKQGKIVTIDAPRPSTPELKALLEKTLAN</sequence>